<dbReference type="EC" id="3.1.-.-" evidence="6"/>
<keyword evidence="2 6" id="KW-0540">Nuclease</keyword>
<comment type="function">
    <text evidence="6">Toxic component of a toxin-antitoxin (TA) system. An RNase.</text>
</comment>
<keyword evidence="3 6" id="KW-0479">Metal-binding</keyword>
<dbReference type="Gene3D" id="3.40.50.1010">
    <property type="entry name" value="5'-nuclease"/>
    <property type="match status" value="1"/>
</dbReference>
<evidence type="ECO:0000313" key="8">
    <source>
        <dbReference type="EMBL" id="WUV49133.1"/>
    </source>
</evidence>
<evidence type="ECO:0000256" key="2">
    <source>
        <dbReference type="ARBA" id="ARBA00022722"/>
    </source>
</evidence>
<feature type="domain" description="PIN" evidence="7">
    <location>
        <begin position="4"/>
        <end position="125"/>
    </location>
</feature>
<gene>
    <name evidence="6" type="primary">vapC</name>
    <name evidence="8" type="ORF">OG563_13585</name>
</gene>
<sequence length="146" mass="16038">MIGYLDTSAFVPLLVSEPSSEACRRFWDDADAVVSSRLLYIETAAALAQAHRMERLNANAYAACRRLLDQLWPQLEIIEVDEALARRAAELAVRLALRGYDAVHCASAEQLEDTDLVVASGDKRLLDGWKSLGLATFDTNAPDESA</sequence>
<evidence type="ECO:0000256" key="1">
    <source>
        <dbReference type="ARBA" id="ARBA00022649"/>
    </source>
</evidence>
<evidence type="ECO:0000259" key="7">
    <source>
        <dbReference type="Pfam" id="PF01850"/>
    </source>
</evidence>
<dbReference type="Proteomes" id="UP001432062">
    <property type="component" value="Chromosome"/>
</dbReference>
<dbReference type="Pfam" id="PF01850">
    <property type="entry name" value="PIN"/>
    <property type="match status" value="1"/>
</dbReference>
<dbReference type="EMBL" id="CP109441">
    <property type="protein sequence ID" value="WUV49133.1"/>
    <property type="molecule type" value="Genomic_DNA"/>
</dbReference>
<keyword evidence="5 6" id="KW-0460">Magnesium</keyword>
<dbReference type="HAMAP" id="MF_00265">
    <property type="entry name" value="VapC_Nob1"/>
    <property type="match status" value="1"/>
</dbReference>
<dbReference type="RefSeq" id="WP_327093928.1">
    <property type="nucleotide sequence ID" value="NZ_CP109149.1"/>
</dbReference>
<dbReference type="PANTHER" id="PTHR35901:SF1">
    <property type="entry name" value="EXONUCLEASE VAPC9"/>
    <property type="match status" value="1"/>
</dbReference>
<keyword evidence="1 6" id="KW-1277">Toxin-antitoxin system</keyword>
<dbReference type="PANTHER" id="PTHR35901">
    <property type="entry name" value="RIBONUCLEASE VAPC3"/>
    <property type="match status" value="1"/>
</dbReference>
<keyword evidence="9" id="KW-1185">Reference proteome</keyword>
<comment type="cofactor">
    <cofactor evidence="6">
        <name>Mg(2+)</name>
        <dbReference type="ChEBI" id="CHEBI:18420"/>
    </cofactor>
</comment>
<evidence type="ECO:0000313" key="9">
    <source>
        <dbReference type="Proteomes" id="UP001432062"/>
    </source>
</evidence>
<keyword evidence="4 6" id="KW-0378">Hydrolase</keyword>
<dbReference type="CDD" id="cd09874">
    <property type="entry name" value="PIN_MT3492-like"/>
    <property type="match status" value="1"/>
</dbReference>
<evidence type="ECO:0000256" key="6">
    <source>
        <dbReference type="HAMAP-Rule" id="MF_00265"/>
    </source>
</evidence>
<name>A0ABZ1Z0X4_9NOCA</name>
<evidence type="ECO:0000256" key="4">
    <source>
        <dbReference type="ARBA" id="ARBA00022801"/>
    </source>
</evidence>
<protein>
    <recommendedName>
        <fullName evidence="6">Ribonuclease VapC</fullName>
        <shortName evidence="6">RNase VapC</shortName>
        <ecNumber evidence="6">3.1.-.-</ecNumber>
    </recommendedName>
    <alternativeName>
        <fullName evidence="6">Toxin VapC</fullName>
    </alternativeName>
</protein>
<evidence type="ECO:0000256" key="3">
    <source>
        <dbReference type="ARBA" id="ARBA00022723"/>
    </source>
</evidence>
<dbReference type="SUPFAM" id="SSF88723">
    <property type="entry name" value="PIN domain-like"/>
    <property type="match status" value="1"/>
</dbReference>
<comment type="similarity">
    <text evidence="6">Belongs to the PINc/VapC protein family.</text>
</comment>
<organism evidence="8 9">
    <name type="scientific">Nocardia vinacea</name>
    <dbReference type="NCBI Taxonomy" id="96468"/>
    <lineage>
        <taxon>Bacteria</taxon>
        <taxon>Bacillati</taxon>
        <taxon>Actinomycetota</taxon>
        <taxon>Actinomycetes</taxon>
        <taxon>Mycobacteriales</taxon>
        <taxon>Nocardiaceae</taxon>
        <taxon>Nocardia</taxon>
    </lineage>
</organism>
<dbReference type="InterPro" id="IPR029060">
    <property type="entry name" value="PIN-like_dom_sf"/>
</dbReference>
<dbReference type="InterPro" id="IPR051619">
    <property type="entry name" value="TypeII_TA_RNase_PINc/VapC"/>
</dbReference>
<accession>A0ABZ1Z0X4</accession>
<reference evidence="8" key="1">
    <citation type="submission" date="2022-10" db="EMBL/GenBank/DDBJ databases">
        <title>The complete genomes of actinobacterial strains from the NBC collection.</title>
        <authorList>
            <person name="Joergensen T.S."/>
            <person name="Alvarez Arevalo M."/>
            <person name="Sterndorff E.B."/>
            <person name="Faurdal D."/>
            <person name="Vuksanovic O."/>
            <person name="Mourched A.-S."/>
            <person name="Charusanti P."/>
            <person name="Shaw S."/>
            <person name="Blin K."/>
            <person name="Weber T."/>
        </authorList>
    </citation>
    <scope>NUCLEOTIDE SEQUENCE</scope>
    <source>
        <strain evidence="8">NBC_01482</strain>
    </source>
</reference>
<keyword evidence="6" id="KW-0800">Toxin</keyword>
<proteinExistence type="inferred from homology"/>
<dbReference type="InterPro" id="IPR002716">
    <property type="entry name" value="PIN_dom"/>
</dbReference>
<dbReference type="InterPro" id="IPR022907">
    <property type="entry name" value="VapC_family"/>
</dbReference>
<evidence type="ECO:0000256" key="5">
    <source>
        <dbReference type="ARBA" id="ARBA00022842"/>
    </source>
</evidence>
<feature type="binding site" evidence="6">
    <location>
        <position position="101"/>
    </location>
    <ligand>
        <name>Mg(2+)</name>
        <dbReference type="ChEBI" id="CHEBI:18420"/>
    </ligand>
</feature>
<feature type="binding site" evidence="6">
    <location>
        <position position="6"/>
    </location>
    <ligand>
        <name>Mg(2+)</name>
        <dbReference type="ChEBI" id="CHEBI:18420"/>
    </ligand>
</feature>